<dbReference type="InterPro" id="IPR014729">
    <property type="entry name" value="Rossmann-like_a/b/a_fold"/>
</dbReference>
<dbReference type="AlphaFoldDB" id="V8CFK7"/>
<dbReference type="Proteomes" id="UP000018688">
    <property type="component" value="Unassembled WGS sequence"/>
</dbReference>
<evidence type="ECO:0000256" key="1">
    <source>
        <dbReference type="ARBA" id="ARBA00022598"/>
    </source>
</evidence>
<comment type="similarity">
    <text evidence="6">Belongs to the tRNA(Ile)-lysidine synthase family.</text>
</comment>
<keyword evidence="3 6" id="KW-0547">Nucleotide-binding</keyword>
<keyword evidence="9" id="KW-1185">Reference proteome</keyword>
<evidence type="ECO:0000259" key="7">
    <source>
        <dbReference type="Pfam" id="PF01171"/>
    </source>
</evidence>
<dbReference type="InterPro" id="IPR012094">
    <property type="entry name" value="tRNA_Ile_lys_synt"/>
</dbReference>
<evidence type="ECO:0000256" key="4">
    <source>
        <dbReference type="ARBA" id="ARBA00022840"/>
    </source>
</evidence>
<evidence type="ECO:0000256" key="2">
    <source>
        <dbReference type="ARBA" id="ARBA00022694"/>
    </source>
</evidence>
<dbReference type="GO" id="GO:0005524">
    <property type="term" value="F:ATP binding"/>
    <property type="evidence" value="ECO:0007669"/>
    <property type="project" value="UniProtKB-UniRule"/>
</dbReference>
<protein>
    <recommendedName>
        <fullName evidence="6">tRNA(Ile)-lysidine synthase</fullName>
        <ecNumber evidence="6">6.3.4.19</ecNumber>
    </recommendedName>
    <alternativeName>
        <fullName evidence="6">tRNA(Ile)-2-lysyl-cytidine synthase</fullName>
    </alternativeName>
    <alternativeName>
        <fullName evidence="6">tRNA(Ile)-lysidine synthetase</fullName>
    </alternativeName>
</protein>
<dbReference type="InterPro" id="IPR011063">
    <property type="entry name" value="TilS/TtcA_N"/>
</dbReference>
<dbReference type="GO" id="GO:0032267">
    <property type="term" value="F:tRNA(Ile)-lysidine synthase activity"/>
    <property type="evidence" value="ECO:0007669"/>
    <property type="project" value="UniProtKB-EC"/>
</dbReference>
<reference evidence="8 9" key="1">
    <citation type="submission" date="2013-10" db="EMBL/GenBank/DDBJ databases">
        <title>The Genome Sequence of Helicobacter canis NCTC 12740.</title>
        <authorList>
            <consortium name="The Broad Institute Genomics Platform"/>
            <person name="Earl A."/>
            <person name="Fox J.G."/>
            <person name="Shen Z."/>
            <person name="Young S.K."/>
            <person name="Zeng Q."/>
            <person name="Gargeya S."/>
            <person name="Fitzgerald M."/>
            <person name="Abouelleil A."/>
            <person name="Alvarado L."/>
            <person name="Chapman S.B."/>
            <person name="Gainer-Dewar J."/>
            <person name="Goldberg J."/>
            <person name="Griggs A."/>
            <person name="Gujja S."/>
            <person name="Hansen M."/>
            <person name="Howarth C."/>
            <person name="Imamovic A."/>
            <person name="Ireland A."/>
            <person name="Larimer J."/>
            <person name="McCowan C."/>
            <person name="Murphy C."/>
            <person name="Pearson M."/>
            <person name="Poon T.W."/>
            <person name="Priest M."/>
            <person name="Roberts A."/>
            <person name="Saif S."/>
            <person name="Shea T."/>
            <person name="Sykes S."/>
            <person name="Wortman J."/>
            <person name="Nusbaum C."/>
            <person name="Birren B."/>
        </authorList>
    </citation>
    <scope>NUCLEOTIDE SEQUENCE [LARGE SCALE GENOMIC DNA]</scope>
    <source>
        <strain evidence="8 9">NCTC 12740</strain>
    </source>
</reference>
<evidence type="ECO:0000256" key="6">
    <source>
        <dbReference type="HAMAP-Rule" id="MF_01161"/>
    </source>
</evidence>
<dbReference type="EMBL" id="AZJJ01000007">
    <property type="protein sequence ID" value="ETD25800.1"/>
    <property type="molecule type" value="Genomic_DNA"/>
</dbReference>
<dbReference type="InterPro" id="IPR012795">
    <property type="entry name" value="tRNA_Ile_lys_synt_N"/>
</dbReference>
<dbReference type="GO" id="GO:0006400">
    <property type="term" value="P:tRNA modification"/>
    <property type="evidence" value="ECO:0007669"/>
    <property type="project" value="UniProtKB-UniRule"/>
</dbReference>
<dbReference type="SUPFAM" id="SSF52402">
    <property type="entry name" value="Adenine nucleotide alpha hydrolases-like"/>
    <property type="match status" value="1"/>
</dbReference>
<dbReference type="PANTHER" id="PTHR43033:SF1">
    <property type="entry name" value="TRNA(ILE)-LYSIDINE SYNTHASE-RELATED"/>
    <property type="match status" value="1"/>
</dbReference>
<comment type="subcellular location">
    <subcellularLocation>
        <location evidence="6">Cytoplasm</location>
    </subcellularLocation>
</comment>
<dbReference type="Gene3D" id="3.40.50.620">
    <property type="entry name" value="HUPs"/>
    <property type="match status" value="1"/>
</dbReference>
<dbReference type="GO" id="GO:0005737">
    <property type="term" value="C:cytoplasm"/>
    <property type="evidence" value="ECO:0007669"/>
    <property type="project" value="UniProtKB-SubCell"/>
</dbReference>
<dbReference type="HOGENOM" id="CLU_053500_0_0_7"/>
<organism evidence="8 9">
    <name type="scientific">Helicobacter canis NCTC 12740</name>
    <dbReference type="NCBI Taxonomy" id="1357399"/>
    <lineage>
        <taxon>Bacteria</taxon>
        <taxon>Pseudomonadati</taxon>
        <taxon>Campylobacterota</taxon>
        <taxon>Epsilonproteobacteria</taxon>
        <taxon>Campylobacterales</taxon>
        <taxon>Helicobacteraceae</taxon>
        <taxon>Helicobacter</taxon>
    </lineage>
</organism>
<gene>
    <name evidence="6" type="primary">tilS</name>
    <name evidence="8" type="ORF">HMPREF2087_01631</name>
</gene>
<feature type="binding site" evidence="6">
    <location>
        <begin position="23"/>
        <end position="28"/>
    </location>
    <ligand>
        <name>ATP</name>
        <dbReference type="ChEBI" id="CHEBI:30616"/>
    </ligand>
</feature>
<evidence type="ECO:0000256" key="3">
    <source>
        <dbReference type="ARBA" id="ARBA00022741"/>
    </source>
</evidence>
<sequence>MQPLCSPILHATLHDGKFLLGFSGGADSVALFFYLLEKEIAFDIAIVDYGVRAQSVEEVAYAKSLAQIHSKQCFHTKAPIFSSNFEARAREFRYEFFSTLIATHNYCGLLLAHNFNDRIEWLLLRLGKGSGIAGLLGFDEISWHYPQPTQALPNPMPYPIIRPLLWCYKQEIIDYCASKGVKYFTDSTNINPAYERNFIRTHFATELVQHYGKGLRQSLKILNKEKNMLHQGGIALPTHHNTTLMCIYAFSPYQATHHIATALKMQGYVLSRKQREEIIRTNFSCEIYGTKARFCIEHFPSTSYPITLIVARHTTITLPKPIKDRLRKLHIPKRVRTSFYAYSLQESLSIEQCKERVTNAFMSPAT</sequence>
<dbReference type="CDD" id="cd01992">
    <property type="entry name" value="TilS_N"/>
    <property type="match status" value="1"/>
</dbReference>
<dbReference type="EC" id="6.3.4.19" evidence="6"/>
<dbReference type="eggNOG" id="COG0037">
    <property type="taxonomic scope" value="Bacteria"/>
</dbReference>
<dbReference type="HAMAP" id="MF_01161">
    <property type="entry name" value="tRNA_Ile_lys_synt"/>
    <property type="match status" value="1"/>
</dbReference>
<evidence type="ECO:0000313" key="8">
    <source>
        <dbReference type="EMBL" id="ETD25800.1"/>
    </source>
</evidence>
<accession>V8CFK7</accession>
<comment type="function">
    <text evidence="6">Ligates lysine onto the cytidine present at position 34 of the AUA codon-specific tRNA(Ile) that contains the anticodon CAU, in an ATP-dependent manner. Cytidine is converted to lysidine, thus changing the amino acid specificity of the tRNA from methionine to isoleucine.</text>
</comment>
<comment type="caution">
    <text evidence="8">The sequence shown here is derived from an EMBL/GenBank/DDBJ whole genome shotgun (WGS) entry which is preliminary data.</text>
</comment>
<proteinExistence type="inferred from homology"/>
<comment type="domain">
    <text evidence="6">The N-terminal region contains the highly conserved SGGXDS motif, predicted to be a P-loop motif involved in ATP binding.</text>
</comment>
<keyword evidence="2 6" id="KW-0819">tRNA processing</keyword>
<dbReference type="RefSeq" id="WP_023930663.1">
    <property type="nucleotide sequence ID" value="NZ_KI669458.1"/>
</dbReference>
<keyword evidence="1 6" id="KW-0436">Ligase</keyword>
<dbReference type="NCBIfam" id="TIGR02432">
    <property type="entry name" value="lysidine_TilS_N"/>
    <property type="match status" value="1"/>
</dbReference>
<keyword evidence="6" id="KW-0963">Cytoplasm</keyword>
<comment type="catalytic activity">
    <reaction evidence="5 6">
        <text>cytidine(34) in tRNA(Ile2) + L-lysine + ATP = lysidine(34) in tRNA(Ile2) + AMP + diphosphate + H(+)</text>
        <dbReference type="Rhea" id="RHEA:43744"/>
        <dbReference type="Rhea" id="RHEA-COMP:10625"/>
        <dbReference type="Rhea" id="RHEA-COMP:10670"/>
        <dbReference type="ChEBI" id="CHEBI:15378"/>
        <dbReference type="ChEBI" id="CHEBI:30616"/>
        <dbReference type="ChEBI" id="CHEBI:32551"/>
        <dbReference type="ChEBI" id="CHEBI:33019"/>
        <dbReference type="ChEBI" id="CHEBI:82748"/>
        <dbReference type="ChEBI" id="CHEBI:83665"/>
        <dbReference type="ChEBI" id="CHEBI:456215"/>
        <dbReference type="EC" id="6.3.4.19"/>
    </reaction>
</comment>
<dbReference type="PANTHER" id="PTHR43033">
    <property type="entry name" value="TRNA(ILE)-LYSIDINE SYNTHASE-RELATED"/>
    <property type="match status" value="1"/>
</dbReference>
<evidence type="ECO:0000313" key="9">
    <source>
        <dbReference type="Proteomes" id="UP000018688"/>
    </source>
</evidence>
<evidence type="ECO:0000256" key="5">
    <source>
        <dbReference type="ARBA" id="ARBA00048539"/>
    </source>
</evidence>
<dbReference type="PATRIC" id="fig|1357399.3.peg.1713"/>
<dbReference type="STRING" id="1357399.HMPREF2087_01631"/>
<feature type="domain" description="tRNA(Ile)-lysidine/2-thiocytidine synthase N-terminal" evidence="7">
    <location>
        <begin position="17"/>
        <end position="201"/>
    </location>
</feature>
<dbReference type="Pfam" id="PF01171">
    <property type="entry name" value="ATP_bind_3"/>
    <property type="match status" value="1"/>
</dbReference>
<keyword evidence="4 6" id="KW-0067">ATP-binding</keyword>
<name>V8CFK7_9HELI</name>